<protein>
    <submittedName>
        <fullName evidence="3">SSNA1-like protein</fullName>
    </submittedName>
</protein>
<accession>A0ABY7FMZ6</accession>
<evidence type="ECO:0000313" key="3">
    <source>
        <dbReference type="EMBL" id="WAR22422.1"/>
    </source>
</evidence>
<dbReference type="PANTHER" id="PTHR28661">
    <property type="entry name" value="SJOEGREN SYNDROME NUCLEAR AUTOANTIGEN 1"/>
    <property type="match status" value="1"/>
</dbReference>
<gene>
    <name evidence="3" type="ORF">MAR_016396</name>
</gene>
<dbReference type="InterPro" id="IPR033362">
    <property type="entry name" value="SSNA1_fam"/>
</dbReference>
<dbReference type="Proteomes" id="UP001164746">
    <property type="component" value="Chromosome 12"/>
</dbReference>
<reference evidence="3" key="1">
    <citation type="submission" date="2022-11" db="EMBL/GenBank/DDBJ databases">
        <title>Centuries of genome instability and evolution in soft-shell clam transmissible cancer (bioRxiv).</title>
        <authorList>
            <person name="Hart S.F.M."/>
            <person name="Yonemitsu M.A."/>
            <person name="Giersch R.M."/>
            <person name="Beal B.F."/>
            <person name="Arriagada G."/>
            <person name="Davis B.W."/>
            <person name="Ostrander E.A."/>
            <person name="Goff S.P."/>
            <person name="Metzger M.J."/>
        </authorList>
    </citation>
    <scope>NUCLEOTIDE SEQUENCE</scope>
    <source>
        <strain evidence="3">MELC-2E11</strain>
        <tissue evidence="3">Siphon/mantle</tissue>
    </source>
</reference>
<sequence>MAENEPEVTLMKPDAALQKYSLELLTCVDEMKYRRDVLHKQVLREGQEKERLQVDLRRLTDQLVTLNEAICDHVIARNQINQAILETEAAFRSMATGSENLLHFLKKVTAQIGPLLKEPESTDSEETDRGKRKSGRKSETPRR</sequence>
<feature type="coiled-coil region" evidence="1">
    <location>
        <begin position="42"/>
        <end position="69"/>
    </location>
</feature>
<evidence type="ECO:0000256" key="1">
    <source>
        <dbReference type="SAM" id="Coils"/>
    </source>
</evidence>
<dbReference type="PANTHER" id="PTHR28661:SF1">
    <property type="entry name" value="MICROTUBULE NUCLEATION FACTOR SSNA1"/>
    <property type="match status" value="1"/>
</dbReference>
<dbReference type="EMBL" id="CP111023">
    <property type="protein sequence ID" value="WAR22422.1"/>
    <property type="molecule type" value="Genomic_DNA"/>
</dbReference>
<keyword evidence="1" id="KW-0175">Coiled coil</keyword>
<keyword evidence="4" id="KW-1185">Reference proteome</keyword>
<evidence type="ECO:0000256" key="2">
    <source>
        <dbReference type="SAM" id="MobiDB-lite"/>
    </source>
</evidence>
<evidence type="ECO:0000313" key="4">
    <source>
        <dbReference type="Proteomes" id="UP001164746"/>
    </source>
</evidence>
<feature type="region of interest" description="Disordered" evidence="2">
    <location>
        <begin position="115"/>
        <end position="143"/>
    </location>
</feature>
<proteinExistence type="predicted"/>
<organism evidence="3 4">
    <name type="scientific">Mya arenaria</name>
    <name type="common">Soft-shell clam</name>
    <dbReference type="NCBI Taxonomy" id="6604"/>
    <lineage>
        <taxon>Eukaryota</taxon>
        <taxon>Metazoa</taxon>
        <taxon>Spiralia</taxon>
        <taxon>Lophotrochozoa</taxon>
        <taxon>Mollusca</taxon>
        <taxon>Bivalvia</taxon>
        <taxon>Autobranchia</taxon>
        <taxon>Heteroconchia</taxon>
        <taxon>Euheterodonta</taxon>
        <taxon>Imparidentia</taxon>
        <taxon>Neoheterodontei</taxon>
        <taxon>Myida</taxon>
        <taxon>Myoidea</taxon>
        <taxon>Myidae</taxon>
        <taxon>Mya</taxon>
    </lineage>
</organism>
<name>A0ABY7FMZ6_MYAAR</name>